<keyword evidence="3" id="KW-1185">Reference proteome</keyword>
<dbReference type="AlphaFoldDB" id="A0A1W6MTK8"/>
<gene>
    <name evidence="2" type="ORF">B1812_07260</name>
</gene>
<dbReference type="KEGG" id="mbry:B1812_07260"/>
<name>A0A1W6MTK8_9HYPH</name>
<reference evidence="2 3" key="1">
    <citation type="submission" date="2017-02" db="EMBL/GenBank/DDBJ databases">
        <authorList>
            <person name="Peterson S.W."/>
        </authorList>
    </citation>
    <scope>NUCLEOTIDE SEQUENCE [LARGE SCALE GENOMIC DNA]</scope>
    <source>
        <strain evidence="2 3">S285</strain>
    </source>
</reference>
<dbReference type="InterPro" id="IPR025333">
    <property type="entry name" value="DUF4239"/>
</dbReference>
<evidence type="ECO:0000256" key="1">
    <source>
        <dbReference type="SAM" id="Phobius"/>
    </source>
</evidence>
<dbReference type="Pfam" id="PF14023">
    <property type="entry name" value="Bestrophin-like"/>
    <property type="match status" value="1"/>
</dbReference>
<accession>A0A1W6MTK8</accession>
<feature type="transmembrane region" description="Helical" evidence="1">
    <location>
        <begin position="208"/>
        <end position="226"/>
    </location>
</feature>
<evidence type="ECO:0008006" key="4">
    <source>
        <dbReference type="Google" id="ProtNLM"/>
    </source>
</evidence>
<dbReference type="OrthoDB" id="272864at2"/>
<keyword evidence="1" id="KW-0812">Transmembrane</keyword>
<protein>
    <recommendedName>
        <fullName evidence="4">DUF4239 domain-containing protein</fullName>
    </recommendedName>
</protein>
<dbReference type="Proteomes" id="UP000193978">
    <property type="component" value="Chromosome"/>
</dbReference>
<keyword evidence="1" id="KW-0472">Membrane</keyword>
<organism evidence="2 3">
    <name type="scientific">Methylocystis bryophila</name>
    <dbReference type="NCBI Taxonomy" id="655015"/>
    <lineage>
        <taxon>Bacteria</taxon>
        <taxon>Pseudomonadati</taxon>
        <taxon>Pseudomonadota</taxon>
        <taxon>Alphaproteobacteria</taxon>
        <taxon>Hyphomicrobiales</taxon>
        <taxon>Methylocystaceae</taxon>
        <taxon>Methylocystis</taxon>
    </lineage>
</organism>
<evidence type="ECO:0000313" key="2">
    <source>
        <dbReference type="EMBL" id="ARN80907.1"/>
    </source>
</evidence>
<proteinExistence type="predicted"/>
<feature type="transmembrane region" description="Helical" evidence="1">
    <location>
        <begin position="43"/>
        <end position="63"/>
    </location>
</feature>
<keyword evidence="1" id="KW-1133">Transmembrane helix</keyword>
<evidence type="ECO:0000313" key="3">
    <source>
        <dbReference type="Proteomes" id="UP000193978"/>
    </source>
</evidence>
<feature type="transmembrane region" description="Helical" evidence="1">
    <location>
        <begin position="7"/>
        <end position="31"/>
    </location>
</feature>
<feature type="transmembrane region" description="Helical" evidence="1">
    <location>
        <begin position="178"/>
        <end position="196"/>
    </location>
</feature>
<dbReference type="STRING" id="655015.B1812_07260"/>
<sequence length="272" mass="29947">MVELAQVPLAIIFIGSLAVFFLAIEAGHLIGSKVEKGANVATLEASVLGLLALIIGFTFSMALNRFEARREALVNEANAIETAVLRARLLPAPYGEESLELFKDYVRIRVSLAESEPNLDAAAQALRRSRELQETLWRKAQAAAAKDNAVVPTGLYIQALNETFNNQKKRLTIISNRVPNIVFVGLYCVAVAALWLTGYASALDRRRWRLPTYVACVLVAGVIFLIQDLDRPTEGFISISERPMLDTQQALERYLSQDASAPSLPGPLKPRR</sequence>
<dbReference type="EMBL" id="CP019948">
    <property type="protein sequence ID" value="ARN80907.1"/>
    <property type="molecule type" value="Genomic_DNA"/>
</dbReference>
<dbReference type="RefSeq" id="WP_085770995.1">
    <property type="nucleotide sequence ID" value="NZ_AP027149.1"/>
</dbReference>